<dbReference type="InterPro" id="IPR005135">
    <property type="entry name" value="Endo/exonuclease/phosphatase"/>
</dbReference>
<dbReference type="InterPro" id="IPR036691">
    <property type="entry name" value="Endo/exonu/phosph_ase_sf"/>
</dbReference>
<evidence type="ECO:0000313" key="3">
    <source>
        <dbReference type="EMBL" id="CAF0730185.1"/>
    </source>
</evidence>
<dbReference type="OrthoDB" id="9999065at2759"/>
<sequence length="263" mass="30692">MTFNVQFYKTSKTPKRIASLIFNHQPDVVCLQENIQYYDWTMAKFAPLNLSSYYMLAAECEADKHPYSHLSNTIYVHQKHSKYVQTLHSINLMIFNETQRCAAVIQLYNTKISNVHLCGGRYDDQKYEYLQEHKHLQLERLIKTYNPDIIMGDFNGEDSDEAAMKQLDQYSFYKMLNETNKALFVHYYMSGARYLRDQTTYVPAYNESSIGVTSAFGGTPDWIYVKNLTRLTGKIYNYDTITTKLSDHNAVIVEYLFSNLPTT</sequence>
<evidence type="ECO:0000259" key="1">
    <source>
        <dbReference type="Pfam" id="PF03372"/>
    </source>
</evidence>
<protein>
    <recommendedName>
        <fullName evidence="1">Endonuclease/exonuclease/phosphatase domain-containing protein</fullName>
    </recommendedName>
</protein>
<accession>A0A813N6E4</accession>
<dbReference type="EMBL" id="CAJNOO010000029">
    <property type="protein sequence ID" value="CAF0754865.1"/>
    <property type="molecule type" value="Genomic_DNA"/>
</dbReference>
<organism evidence="3 5">
    <name type="scientific">Rotaria sordida</name>
    <dbReference type="NCBI Taxonomy" id="392033"/>
    <lineage>
        <taxon>Eukaryota</taxon>
        <taxon>Metazoa</taxon>
        <taxon>Spiralia</taxon>
        <taxon>Gnathifera</taxon>
        <taxon>Rotifera</taxon>
        <taxon>Eurotatoria</taxon>
        <taxon>Bdelloidea</taxon>
        <taxon>Philodinida</taxon>
        <taxon>Philodinidae</taxon>
        <taxon>Rotaria</taxon>
    </lineage>
</organism>
<name>A0A813N6E4_9BILA</name>
<dbReference type="Proteomes" id="UP000663870">
    <property type="component" value="Unassembled WGS sequence"/>
</dbReference>
<gene>
    <name evidence="3" type="ORF">JXQ802_LOCUS433</name>
    <name evidence="2" type="ORF">PYM288_LOCUS813</name>
    <name evidence="4" type="ORF">RFH988_LOCUS1508</name>
</gene>
<evidence type="ECO:0000313" key="4">
    <source>
        <dbReference type="EMBL" id="CAF0754865.1"/>
    </source>
</evidence>
<evidence type="ECO:0000313" key="5">
    <source>
        <dbReference type="Proteomes" id="UP000663870"/>
    </source>
</evidence>
<dbReference type="Pfam" id="PF03372">
    <property type="entry name" value="Exo_endo_phos"/>
    <property type="match status" value="1"/>
</dbReference>
<dbReference type="EMBL" id="CAJNOH010000004">
    <property type="protein sequence ID" value="CAF0729093.1"/>
    <property type="molecule type" value="Genomic_DNA"/>
</dbReference>
<keyword evidence="5" id="KW-1185">Reference proteome</keyword>
<dbReference type="AlphaFoldDB" id="A0A813N6E4"/>
<dbReference type="Gene3D" id="3.60.10.10">
    <property type="entry name" value="Endonuclease/exonuclease/phosphatase"/>
    <property type="match status" value="1"/>
</dbReference>
<reference evidence="3" key="1">
    <citation type="submission" date="2021-02" db="EMBL/GenBank/DDBJ databases">
        <authorList>
            <person name="Nowell W R."/>
        </authorList>
    </citation>
    <scope>NUCLEOTIDE SEQUENCE</scope>
</reference>
<dbReference type="Proteomes" id="UP000663854">
    <property type="component" value="Unassembled WGS sequence"/>
</dbReference>
<proteinExistence type="predicted"/>
<comment type="caution">
    <text evidence="3">The sequence shown here is derived from an EMBL/GenBank/DDBJ whole genome shotgun (WGS) entry which is preliminary data.</text>
</comment>
<dbReference type="Proteomes" id="UP000663882">
    <property type="component" value="Unassembled WGS sequence"/>
</dbReference>
<dbReference type="SUPFAM" id="SSF56219">
    <property type="entry name" value="DNase I-like"/>
    <property type="match status" value="1"/>
</dbReference>
<dbReference type="GO" id="GO:0003824">
    <property type="term" value="F:catalytic activity"/>
    <property type="evidence" value="ECO:0007669"/>
    <property type="project" value="InterPro"/>
</dbReference>
<feature type="domain" description="Endonuclease/exonuclease/phosphatase" evidence="1">
    <location>
        <begin position="1"/>
        <end position="248"/>
    </location>
</feature>
<evidence type="ECO:0000313" key="2">
    <source>
        <dbReference type="EMBL" id="CAF0729093.1"/>
    </source>
</evidence>
<dbReference type="EMBL" id="CAJNOL010000005">
    <property type="protein sequence ID" value="CAF0730185.1"/>
    <property type="molecule type" value="Genomic_DNA"/>
</dbReference>